<sequence length="300" mass="34007">MRVMLVILVAETKLRFSQLFACEGVVFTKVLTQQPPPQQPQTQQPPSQQPLTPQPTSLPEFSESYRLASSMLLSLDDTEASQDHEMDHLHMSSREEVFSHPLYSTPSSFAGARSSGREGFERQVLHSLAKVEVQLAANIKEIELLRRKTSLMRMEMGRQQHPAQEDMLEGVILPLNNPGNLPYWQILCKRSGPESHVPCPLSQRGHWLKLGRLFGLEKLNWPNQAPIPEPPNMQHHYQYLMTLLDTGICPNYITSFTQKLTPGAVLKRPASAVDHHDVEQQIKIWLRGSADRKGGRKRGK</sequence>
<reference evidence="4" key="1">
    <citation type="submission" date="2012-12" db="EMBL/GenBank/DDBJ databases">
        <authorList>
            <person name="Hellsten U."/>
            <person name="Grimwood J."/>
            <person name="Chapman J.A."/>
            <person name="Shapiro H."/>
            <person name="Aerts A."/>
            <person name="Otillar R.P."/>
            <person name="Terry A.Y."/>
            <person name="Boore J.L."/>
            <person name="Simakov O."/>
            <person name="Marletaz F."/>
            <person name="Cho S.-J."/>
            <person name="Edsinger-Gonzales E."/>
            <person name="Havlak P."/>
            <person name="Kuo D.-H."/>
            <person name="Larsson T."/>
            <person name="Lv J."/>
            <person name="Arendt D."/>
            <person name="Savage R."/>
            <person name="Osoegawa K."/>
            <person name="de Jong P."/>
            <person name="Lindberg D.R."/>
            <person name="Seaver E.C."/>
            <person name="Weisblat D.A."/>
            <person name="Putnam N.H."/>
            <person name="Grigoriev I.V."/>
            <person name="Rokhsar D.S."/>
        </authorList>
    </citation>
    <scope>NUCLEOTIDE SEQUENCE</scope>
    <source>
        <strain evidence="4">I ESC-2004</strain>
    </source>
</reference>
<evidence type="ECO:0000313" key="4">
    <source>
        <dbReference type="Proteomes" id="UP000014760"/>
    </source>
</evidence>
<dbReference type="EnsemblMetazoa" id="CapteT210096">
    <property type="protein sequence ID" value="CapteP210096"/>
    <property type="gene ID" value="CapteG210096"/>
</dbReference>
<proteinExistence type="predicted"/>
<evidence type="ECO:0000313" key="3">
    <source>
        <dbReference type="EnsemblMetazoa" id="CapteP210096"/>
    </source>
</evidence>
<dbReference type="OrthoDB" id="6159834at2759"/>
<dbReference type="Proteomes" id="UP000014760">
    <property type="component" value="Unassembled WGS sequence"/>
</dbReference>
<dbReference type="EMBL" id="AMQN01016694">
    <property type="status" value="NOT_ANNOTATED_CDS"/>
    <property type="molecule type" value="Genomic_DNA"/>
</dbReference>
<reference evidence="2 4" key="2">
    <citation type="journal article" date="2013" name="Nature">
        <title>Insights into bilaterian evolution from three spiralian genomes.</title>
        <authorList>
            <person name="Simakov O."/>
            <person name="Marletaz F."/>
            <person name="Cho S.J."/>
            <person name="Edsinger-Gonzales E."/>
            <person name="Havlak P."/>
            <person name="Hellsten U."/>
            <person name="Kuo D.H."/>
            <person name="Larsson T."/>
            <person name="Lv J."/>
            <person name="Arendt D."/>
            <person name="Savage R."/>
            <person name="Osoegawa K."/>
            <person name="de Jong P."/>
            <person name="Grimwood J."/>
            <person name="Chapman J.A."/>
            <person name="Shapiro H."/>
            <person name="Aerts A."/>
            <person name="Otillar R.P."/>
            <person name="Terry A.Y."/>
            <person name="Boore J.L."/>
            <person name="Grigoriev I.V."/>
            <person name="Lindberg D.R."/>
            <person name="Seaver E.C."/>
            <person name="Weisblat D.A."/>
            <person name="Putnam N.H."/>
            <person name="Rokhsar D.S."/>
        </authorList>
    </citation>
    <scope>NUCLEOTIDE SEQUENCE</scope>
    <source>
        <strain evidence="2 4">I ESC-2004</strain>
    </source>
</reference>
<organism evidence="2">
    <name type="scientific">Capitella teleta</name>
    <name type="common">Polychaete worm</name>
    <dbReference type="NCBI Taxonomy" id="283909"/>
    <lineage>
        <taxon>Eukaryota</taxon>
        <taxon>Metazoa</taxon>
        <taxon>Spiralia</taxon>
        <taxon>Lophotrochozoa</taxon>
        <taxon>Annelida</taxon>
        <taxon>Polychaeta</taxon>
        <taxon>Sedentaria</taxon>
        <taxon>Scolecida</taxon>
        <taxon>Capitellidae</taxon>
        <taxon>Capitella</taxon>
    </lineage>
</organism>
<evidence type="ECO:0000313" key="2">
    <source>
        <dbReference type="EMBL" id="ELU17773.1"/>
    </source>
</evidence>
<feature type="region of interest" description="Disordered" evidence="1">
    <location>
        <begin position="34"/>
        <end position="59"/>
    </location>
</feature>
<feature type="compositionally biased region" description="Low complexity" evidence="1">
    <location>
        <begin position="40"/>
        <end position="59"/>
    </location>
</feature>
<protein>
    <submittedName>
        <fullName evidence="2 3">Uncharacterized protein</fullName>
    </submittedName>
</protein>
<dbReference type="AlphaFoldDB" id="R7VG06"/>
<dbReference type="EMBL" id="KB292315">
    <property type="protein sequence ID" value="ELU17773.1"/>
    <property type="molecule type" value="Genomic_DNA"/>
</dbReference>
<name>R7VG06_CAPTE</name>
<dbReference type="HOGENOM" id="CLU_928256_0_0_1"/>
<keyword evidence="4" id="KW-1185">Reference proteome</keyword>
<gene>
    <name evidence="2" type="ORF">CAPTEDRAFT_210096</name>
</gene>
<evidence type="ECO:0000256" key="1">
    <source>
        <dbReference type="SAM" id="MobiDB-lite"/>
    </source>
</evidence>
<accession>R7VG06</accession>
<reference evidence="3" key="3">
    <citation type="submission" date="2015-06" db="UniProtKB">
        <authorList>
            <consortium name="EnsemblMetazoa"/>
        </authorList>
    </citation>
    <scope>IDENTIFICATION</scope>
</reference>